<organism evidence="1 2">
    <name type="scientific">Nonlabens xylanidelens</name>
    <dbReference type="NCBI Taxonomy" id="191564"/>
    <lineage>
        <taxon>Bacteria</taxon>
        <taxon>Pseudomonadati</taxon>
        <taxon>Bacteroidota</taxon>
        <taxon>Flavobacteriia</taxon>
        <taxon>Flavobacteriales</taxon>
        <taxon>Flavobacteriaceae</taxon>
        <taxon>Nonlabens</taxon>
    </lineage>
</organism>
<name>A0A2S6IQS4_9FLAO</name>
<protein>
    <submittedName>
        <fullName evidence="1">Uncharacterized protein</fullName>
    </submittedName>
</protein>
<keyword evidence="2" id="KW-1185">Reference proteome</keyword>
<dbReference type="EMBL" id="PTJE01000001">
    <property type="protein sequence ID" value="PPK96521.1"/>
    <property type="molecule type" value="Genomic_DNA"/>
</dbReference>
<reference evidence="1 2" key="1">
    <citation type="submission" date="2018-02" db="EMBL/GenBank/DDBJ databases">
        <title>Genomic Encyclopedia of Archaeal and Bacterial Type Strains, Phase II (KMG-II): from individual species to whole genera.</title>
        <authorList>
            <person name="Goeker M."/>
        </authorList>
    </citation>
    <scope>NUCLEOTIDE SEQUENCE [LARGE SCALE GENOMIC DNA]</scope>
    <source>
        <strain evidence="1 2">DSM 16809</strain>
    </source>
</reference>
<evidence type="ECO:0000313" key="2">
    <source>
        <dbReference type="Proteomes" id="UP000239002"/>
    </source>
</evidence>
<dbReference type="AlphaFoldDB" id="A0A2S6IQS4"/>
<gene>
    <name evidence="1" type="ORF">LY01_00342</name>
</gene>
<dbReference type="RefSeq" id="WP_104514074.1">
    <property type="nucleotide sequence ID" value="NZ_MQVW01000027.1"/>
</dbReference>
<dbReference type="Proteomes" id="UP000239002">
    <property type="component" value="Unassembled WGS sequence"/>
</dbReference>
<accession>A0A2S6IQS4</accession>
<evidence type="ECO:0000313" key="1">
    <source>
        <dbReference type="EMBL" id="PPK96521.1"/>
    </source>
</evidence>
<proteinExistence type="predicted"/>
<comment type="caution">
    <text evidence="1">The sequence shown here is derived from an EMBL/GenBank/DDBJ whole genome shotgun (WGS) entry which is preliminary data.</text>
</comment>
<sequence length="79" mass="9091">MKKEALQLDLELNTLKNLYMQSNCTACAVMQQYFKREYHNAQAQLKSLEQQSFTKEDVKGISINTLQQSTALLGLYIMV</sequence>